<dbReference type="Gene3D" id="3.40.50.720">
    <property type="entry name" value="NAD(P)-binding Rossmann-like Domain"/>
    <property type="match status" value="1"/>
</dbReference>
<proteinExistence type="predicted"/>
<accession>A0A831RWS7</accession>
<dbReference type="Proteomes" id="UP000886339">
    <property type="component" value="Unassembled WGS sequence"/>
</dbReference>
<dbReference type="SUPFAM" id="SSF51735">
    <property type="entry name" value="NAD(P)-binding Rossmann-fold domains"/>
    <property type="match status" value="1"/>
</dbReference>
<protein>
    <submittedName>
        <fullName evidence="2">CoA-binding protein</fullName>
    </submittedName>
</protein>
<name>A0A831RWS7_9GAMM</name>
<sequence length="125" mass="13572">MNPTEHHVVVLGATNKPERYANQAIRLLQEKGYSNITPVHPKLAESEGLPVVNTLADVKQPVDTLTLYVGTARLAPMADTIVALHPGRVIFNPGTESPPLQKALDQAGIPWEEACTLVLLRTGQF</sequence>
<dbReference type="SMART" id="SM00881">
    <property type="entry name" value="CoA_binding"/>
    <property type="match status" value="1"/>
</dbReference>
<dbReference type="Pfam" id="PF13380">
    <property type="entry name" value="CoA_binding_2"/>
    <property type="match status" value="1"/>
</dbReference>
<gene>
    <name evidence="2" type="ORF">ENJ12_06190</name>
</gene>
<feature type="domain" description="CoA-binding" evidence="1">
    <location>
        <begin position="1"/>
        <end position="95"/>
    </location>
</feature>
<dbReference type="InterPro" id="IPR003781">
    <property type="entry name" value="CoA-bd"/>
</dbReference>
<comment type="caution">
    <text evidence="2">The sequence shown here is derived from an EMBL/GenBank/DDBJ whole genome shotgun (WGS) entry which is preliminary data.</text>
</comment>
<organism evidence="2">
    <name type="scientific">Thiolapillus brandeum</name>
    <dbReference type="NCBI Taxonomy" id="1076588"/>
    <lineage>
        <taxon>Bacteria</taxon>
        <taxon>Pseudomonadati</taxon>
        <taxon>Pseudomonadota</taxon>
        <taxon>Gammaproteobacteria</taxon>
        <taxon>Chromatiales</taxon>
        <taxon>Sedimenticolaceae</taxon>
        <taxon>Thiolapillus</taxon>
    </lineage>
</organism>
<reference evidence="2" key="1">
    <citation type="journal article" date="2020" name="mSystems">
        <title>Genome- and Community-Level Interaction Insights into Carbon Utilization and Element Cycling Functions of Hydrothermarchaeota in Hydrothermal Sediment.</title>
        <authorList>
            <person name="Zhou Z."/>
            <person name="Liu Y."/>
            <person name="Xu W."/>
            <person name="Pan J."/>
            <person name="Luo Z.H."/>
            <person name="Li M."/>
        </authorList>
    </citation>
    <scope>NUCLEOTIDE SEQUENCE [LARGE SCALE GENOMIC DNA]</scope>
    <source>
        <strain evidence="2">HyVt-458</strain>
    </source>
</reference>
<dbReference type="AlphaFoldDB" id="A0A831RWS7"/>
<evidence type="ECO:0000313" key="2">
    <source>
        <dbReference type="EMBL" id="HEC06419.1"/>
    </source>
</evidence>
<dbReference type="InterPro" id="IPR036291">
    <property type="entry name" value="NAD(P)-bd_dom_sf"/>
</dbReference>
<dbReference type="EMBL" id="DRLF01000220">
    <property type="protein sequence ID" value="HEC06419.1"/>
    <property type="molecule type" value="Genomic_DNA"/>
</dbReference>
<evidence type="ECO:0000259" key="1">
    <source>
        <dbReference type="SMART" id="SM00881"/>
    </source>
</evidence>